<evidence type="ECO:0000313" key="5">
    <source>
        <dbReference type="EMBL" id="QGW82262.1"/>
    </source>
</evidence>
<dbReference type="OrthoDB" id="8824750at2"/>
<dbReference type="InterPro" id="IPR050708">
    <property type="entry name" value="T6SS_VgrG/RHS"/>
</dbReference>
<accession>A0A6I6H5S6</accession>
<evidence type="ECO:0000256" key="1">
    <source>
        <dbReference type="ARBA" id="ARBA00022737"/>
    </source>
</evidence>
<protein>
    <recommendedName>
        <fullName evidence="4">LysM domain-containing protein</fullName>
    </recommendedName>
</protein>
<dbReference type="InterPro" id="IPR036779">
    <property type="entry name" value="LysM_dom_sf"/>
</dbReference>
<dbReference type="Pfam" id="PF18885">
    <property type="entry name" value="DUF5648"/>
    <property type="match status" value="1"/>
</dbReference>
<dbReference type="Gene3D" id="3.10.350.10">
    <property type="entry name" value="LysM domain"/>
    <property type="match status" value="1"/>
</dbReference>
<gene>
    <name evidence="5" type="ORF">GOQ09_12025</name>
</gene>
<dbReference type="InterPro" id="IPR056823">
    <property type="entry name" value="TEN-like_YD-shell"/>
</dbReference>
<dbReference type="Pfam" id="PF25023">
    <property type="entry name" value="TEN_YD-shell"/>
    <property type="match status" value="1"/>
</dbReference>
<dbReference type="CDD" id="cd00118">
    <property type="entry name" value="LysM"/>
    <property type="match status" value="1"/>
</dbReference>
<dbReference type="Pfam" id="PF16640">
    <property type="entry name" value="Big_3_5"/>
    <property type="match status" value="9"/>
</dbReference>
<dbReference type="SUPFAM" id="SSF63829">
    <property type="entry name" value="Calcium-dependent phosphotriesterase"/>
    <property type="match status" value="1"/>
</dbReference>
<feature type="compositionally biased region" description="Gly residues" evidence="2">
    <location>
        <begin position="4139"/>
        <end position="4149"/>
    </location>
</feature>
<dbReference type="PROSITE" id="PS51782">
    <property type="entry name" value="LYSM"/>
    <property type="match status" value="1"/>
</dbReference>
<organism evidence="5 6">
    <name type="scientific">Variovorax paradoxus</name>
    <dbReference type="NCBI Taxonomy" id="34073"/>
    <lineage>
        <taxon>Bacteria</taxon>
        <taxon>Pseudomonadati</taxon>
        <taxon>Pseudomonadota</taxon>
        <taxon>Betaproteobacteria</taxon>
        <taxon>Burkholderiales</taxon>
        <taxon>Comamonadaceae</taxon>
        <taxon>Variovorax</taxon>
    </lineage>
</organism>
<dbReference type="InterPro" id="IPR032109">
    <property type="entry name" value="Big_3_5"/>
</dbReference>
<dbReference type="Gene3D" id="2.180.10.10">
    <property type="entry name" value="RHS repeat-associated core"/>
    <property type="match status" value="12"/>
</dbReference>
<dbReference type="SMART" id="SM00257">
    <property type="entry name" value="LysM"/>
    <property type="match status" value="1"/>
</dbReference>
<dbReference type="Proteomes" id="UP000425817">
    <property type="component" value="Chromosome"/>
</dbReference>
<dbReference type="InterPro" id="IPR013783">
    <property type="entry name" value="Ig-like_fold"/>
</dbReference>
<dbReference type="InterPro" id="IPR006530">
    <property type="entry name" value="YD"/>
</dbReference>
<feature type="domain" description="LysM" evidence="4">
    <location>
        <begin position="5564"/>
        <end position="5611"/>
    </location>
</feature>
<keyword evidence="3" id="KW-0812">Transmembrane</keyword>
<reference evidence="5 6" key="1">
    <citation type="submission" date="2019-12" db="EMBL/GenBank/DDBJ databases">
        <title>Hybrid Genome Assemblies of two High G+C Isolates from Undergraduate Microbiology Courses.</title>
        <authorList>
            <person name="Ne Ville C.J."/>
            <person name="Enright D."/>
            <person name="Hernandez I."/>
            <person name="Dodsworth J."/>
            <person name="Orwin P.M."/>
        </authorList>
    </citation>
    <scope>NUCLEOTIDE SEQUENCE [LARGE SCALE GENOMIC DNA]</scope>
    <source>
        <strain evidence="5 6">CSUSB</strain>
    </source>
</reference>
<feature type="region of interest" description="Disordered" evidence="2">
    <location>
        <begin position="4137"/>
        <end position="4159"/>
    </location>
</feature>
<dbReference type="InterPro" id="IPR031325">
    <property type="entry name" value="RHS_repeat"/>
</dbReference>
<keyword evidence="3" id="KW-1133">Transmembrane helix</keyword>
<dbReference type="RefSeq" id="WP_157613626.1">
    <property type="nucleotide sequence ID" value="NZ_CP046622.1"/>
</dbReference>
<dbReference type="Pfam" id="PF15641">
    <property type="entry name" value="Tox-MPTase5"/>
    <property type="match status" value="1"/>
</dbReference>
<dbReference type="NCBIfam" id="TIGR01643">
    <property type="entry name" value="YD_repeat_2x"/>
    <property type="match status" value="14"/>
</dbReference>
<keyword evidence="3" id="KW-0472">Membrane</keyword>
<evidence type="ECO:0000259" key="4">
    <source>
        <dbReference type="PROSITE" id="PS51782"/>
    </source>
</evidence>
<feature type="transmembrane region" description="Helical" evidence="3">
    <location>
        <begin position="5750"/>
        <end position="5769"/>
    </location>
</feature>
<dbReference type="PANTHER" id="PTHR32305:SF15">
    <property type="entry name" value="PROTEIN RHSA-RELATED"/>
    <property type="match status" value="1"/>
</dbReference>
<evidence type="ECO:0000256" key="3">
    <source>
        <dbReference type="SAM" id="Phobius"/>
    </source>
</evidence>
<dbReference type="InterPro" id="IPR028911">
    <property type="entry name" value="Tox-MPTase5_dom"/>
</dbReference>
<dbReference type="PANTHER" id="PTHR32305">
    <property type="match status" value="1"/>
</dbReference>
<keyword evidence="1" id="KW-0677">Repeat</keyword>
<evidence type="ECO:0000313" key="6">
    <source>
        <dbReference type="Proteomes" id="UP000425817"/>
    </source>
</evidence>
<proteinExistence type="predicted"/>
<dbReference type="InterPro" id="IPR018392">
    <property type="entry name" value="LysM"/>
</dbReference>
<evidence type="ECO:0000256" key="2">
    <source>
        <dbReference type="SAM" id="MobiDB-lite"/>
    </source>
</evidence>
<feature type="transmembrane region" description="Helical" evidence="3">
    <location>
        <begin position="5685"/>
        <end position="5710"/>
    </location>
</feature>
<dbReference type="InterPro" id="IPR043708">
    <property type="entry name" value="DUF5648"/>
</dbReference>
<sequence>MVAIVSGNSLGLSLGSQATLGQRGQTGTAGQGRSGEQAYVNAATGNLVLQTRDELLLGRGPDTVSLRTYNSQGQLSDDNADNWAVGAFGQRMLLTGTVATAGSTLTRTDRDGAQAVYTWDAARNLYVSTAGAGAFDTIAHDAGASQFIWTDGDSGLTERYQASGQGRLVSAADASGNTVSYTYNANGTVQSATAANGDVTHYDYSGTNLTQIRTVTAGGATSTRVRYAYDGSNRLSTVTVDLSPDDNSVADGKTYVTTYTYDGASRRVASVSQSDGTSLAFTYVQAGGVYKVQSVTDALGAVTTFAYDTAAGTTTVTDALGAAAVYLYDAQGQLVQVRQGVTAGNPAGLSQVSYVYDAAGNLTLVTDGEGHKVALTYDERGNLLKEVDSAGDTRTRTYSAANQLLTDTLYADAATSRGAFSKEAALPETVRYVYAQNNPYQLRFTVSAQGNVTEYSYDANGLRTSAVEYAGAPYDTAALAQTAVPTEAQMTTWRQGQDLTRSQRTDYTYDGRGELQTATTYGAVNASGQGDPATAATTQYIYDPRGLLLQKIEPGATAGVSHYVYDGLGRLLSASGPSLDGGATANVTVTSYDDANARTTVTLASGLVTISAYDRAGRLVSVTQTSVGTGVLGTTTYAYDKDGNLLMTQDPTGVRKWMLYDAADRKIADIDATGAVIEYVYNANGQLRQTIAYATPIGTAALVDGVGKPTTAWSATNTATGLDAIRPAATARDQKVWRFYDTANRLTWQVDALGYVKQTTYDGASRILSVTQLANPIDVTQLGNGANIELLIDPATVGGISLNVGAAPAPLGTAVTLTATIEGTNPGGMVTFFSGETVIGSAAVVNGVATLVTTELPVGGHSIRAAYSGDVQRPASISPIALKTISGATTSAALSFSSRFDAYGGAFGTHPSYGQAVTLSVALTTMQPPGLASAAGEVKFYNGTVLIGTATVIGGLAMLEIASLPVGNLNIRAEYAGDAMHAAVTSSPQSLTISPNPTKTVLVVSGSESALNLSASVGTASLFPISPSGTVTFYNGATVVGSAALVNGIASIQIAGPASAAAFKAVYSGDAINATSNTSGQNGAVVRSPTATTLTASATGVTQGEPVTLTAQVAGAAPSGLVTFFAGATFLGRASVVNGVATLVTNYLPLGASVLQASYGGDANNQGSVMAAGPSVQVAAGSTTVPAPTVTNSVGLSQGYSPKSVLGVPVGLYANLYPSSGSSGGTFSIFEGQTLLGVGSGGSFQIPPLSLGTHNLTAVYSGDASNPAGVSGTVQIVIEKAPPAIEVTSSRSQATAGSPLTLMAKIAVRGTDIYYDGAFNGPPVTGPVTFYSNGTAIGTADVINGVATLTLSSLPLGTASITASYAGDASYQAVSLESRLALYQQIVASTQAVSTTTTLTIAQTTGSYSPPILTAVVTAGEGSLLAPAGTVSFYNGLELLGTVALVNGQASLSADQLPVGRPTLRAVYSGDAGNAASAADLFGISVVKASETTLAVSATSVTQGEAVTLTAQVAGTAPSGVVTFFAGATFLGRASVVNGVATLVTNYLPLGASVLQASYGGDANNQGSVMAAGPSVQVAAGSTAVPAPTVAANSVTLSQGSVPRPVLGIPVGLRASLYPSSGSSGGTFSIFEGQTLLGVGSGGSFQIPPLSLGTHNLTAVYSGDASNPAGVSRTVQIVIEKAPPAIEVTSSRSQATAGSPLTLMAKIAVRGTDIYYDGAFNGPPVTGPVTFYSNGTAIGTADVINGVATLTLSSLPLGTASITASYAGDASYQAVSVESYRALSQQIVAAPVESFVGLTTSPAAPVYGAPLILTATPTGQGNPEGGTVSFYDGAVLLGTVALVNGKATLSVSTLDVGSHSIKAVYSGDANNATSQITSSVTITKAPVTLTNLTAASIAKDGSLSVQVGGVAPGGLVSFYQGLRLLGTAQVVNGVATLSGVFLPPGTQTFTAAYTGDAHYLDGELSFSQVVQGTPVTTIYAALDIQQDRTVTELYNRDGRLQGTLDAEGYLTEYKYNAAGELVQTVRYANRAANFANLPARLAAVAIARASYNLSGLRPSTNSSADIHAYNLHDAQGRLVGQVDGEGYLTETLYDARGNVTQIIRRANPTGAVNGTSTLDSIRPAVDAARDQVTIQAWSAANQLLTRTNAEGTVTQFAYDSVGQLVQTTTAVGTTDERTSRALYDIQGRLIGQLDGRGSDAVALTDPFALWTANGLTHTYDAAGRRTSTTDANGHRTLFFYDPIGRLAYTVNAMGEVTESRYNALGQLAEEVVYGSRVDVVTLGATTPGGLNTASLASQLAAVADPAKDTHVLHTYNATGTRASTTDALDSATSYSYNAFREATATTYALKSGYVVTDTASYDRRGLLTRSVSDATTLAITRRQTYDAFGRVTERFDGNGNRSQVGYDRLGRIVTTVDALNASRTTSYDAFDRVLTQRDALNNTTSYSYNTANRSTTVTTPEGVTLTTVRTRQGQTQSVTDGRGNTTSYSYDKSGNLLQTSAALDATTTVATGSTYDKTGLVLTHTDANGVLTNFTYDAANRLFTRTVDPTGLNLVTSYGYDAKGQTVSVTDARGVVTATQYDLNGQVLHQTVDPAGLNLVTTYAYDTTGQVLRVTTPNGSTTQYTYDGAGRRVKEQVDPDGLDLTRRYEYDAANNVVRIVDANGHATRQAYDADNRLVFTLDALGNVTRQEYDAEGRVVRRTSYALPIDSTGLGNAPTVAQIQVKVVASAGVDLVESRRYDRDGRLRFSVDGTGAVVAYTYDQANNVVETRAYANRINLATWNIASDPPVNADTARDERVRTVYDALNRATWKVDGAGNVVQYFHDANGNVTESRAYATALTSAALGNWNGTSAPPVAADATRDQRSRSVYDTANRATWNVDALGNVTQYSYDANGNIDAQRRYATPLTAAALAAWDGRTAPAPVADDAHDARVRNVHDAANRLTWSVDGIGAVSKTEYDGNGNITRRASYRNPVGEGTDPAQVVASDQDRVTDYLYDDANRLRYELRYTNTSDLVSGVGEMRQVTSYDYDGVGRLVRQTAHAWPLFSSVPNDIDAVFGNLTVAPDMDQAQYMVYDAAGRLAWRVDGVGAVTRNTYDGVGRVVRTAQYARPIDVLGFSGVANGYTIAPLTESAMLTAVQPDAGADRVSVFAHDGAGHRTFTVDALGGVTRSVYDAFGNVTQQIGYANPIAAPTAATTYTDAALQGAVSANAGVDRIQRFAYDQANRQVFAVNAQGAVTESIYDGLGQVVQSRGYAQALNVAGLSTTASVSDIRSRTALDAANDRVSSHVFNAGGQEIYSVDPLGFVSKTDYDGLGQVRATLHYALSIPAGTASTSAAIAAAVVTSAEDRSKSFQYDAAGRVLSSVDGDFTESWTYDALDNKTSYTNAKTLVWQYEYDRSGRMLREISPPVELTAVTVGGDGRLQVNAGSSGIGNVITVLAYDSFGNLRSRTEGAGRPEQRTTTYEYDQVGRQVKVIYPPVGVYNPSGDTFAVDGLDGRHDTVQTLYTQTTYDALGNAVANRDIGGNYSYKTYDLAGRVVHEVDALGFVTGYSRNIFGDATVLTRYGVATGLAAGHPPSLGRAQVQATVDALVHDADRTLSTTYDRLGRGIEVREAAAYVHEGGSSTAQDTFAGKTTRNTYNTFGELTQVAQLKSAGTWTLSTHFYDRRGQQIASVDAMGYLTTQAFDAVGNATMRIEYAKAVSWAGTSSLAGWTGAVNAGGTPPAPVADANNDRRVDTTYDRNNRKTSEIRRNVEYSSASNGTSTRGDLTTSYGYDAVGNLTRTTDAKGASTYSYYDALGRVTAVAEPTRAGSDGATPVTPLTVFRRDAFGNVVMKTEYLNGADAEGNPLAPSPLPPYALAPNTEVAFIEGNPLWAKEGVVGYIASAPFEGGTALYRINNTYFGKHLYTTNLSEYQSWLAMPFVVGEGIQGYVATAEQPGSIRLYRLTSAQPGFVDVVYTTSLAEVQALTSNPQYPYVVDEGQPVYLGGSAAGPFDAQLTRYVGPSLSFMTGLDHLYLPDRKPVDAWGDADTLARTDRTSYAQYDALGHTVQSTDAMGVNHYSSYNSLGLIAKEWQGVTDNAGTVRTLYRAYEYDALGQQTHIYDPGTSTDSADYTQGAAATNGIYTTRPRAVVTPGAYGSGTGEGEGGNPVPSPDGNAPPIASYGSVALSHLANLVNAAGGAVQVQLDFITPSYDVAGTENTEPSTVPGHAASYSRTFSAPGEVLRPDGVTISPDNEPIASVTTIRILQWNGAAWVTLWQGSPAEATGQDTLNAGAGVSGAKVDTALEYNAFGELTAKRVNGQLGEYFDYDRAGRLWRTNAGDGVDKIALYDLQGRQTADIRSAGSGRGDINLRNAADAQQVAQLSDVRRTDTTYDLIGHILSQALPERQEVQGGVSVRTDALVGGIASRAVRGSQGWSGTNTVNLGWNALGGLGSGDVRVDLYYIPIDAQGNEGPEQVKSQTLNATQGNGGASFSWNPAAGEGYGGIGRISRVVVAKKDLQANWQTLISQNGVGYSGQSLQVASPDDPNAWVQVQYRLAGSSGAWSELSTVRFGDAARGDLSGIPLGRYEYQAITHAPGQSDRTTSMGVFEITPRPLATFGVAGVNGSAQTLDWQGPGAGDLQTIRVRPVGGGWSAPWGISRAAGSDWSTINLSGLGAGQYEYEILWTHPGEAGPYAHATGQIHKVDGTPGTPGTPPTPAQGLPRIDGLYVESRQEQIGNDEQTGPIYQTVFVVRVPGPPAGSISSFGVRIKGSGSGFLPLQVRLRSDFGWEVNITSAHLSPGLYEYVYSFHPGLGAAATAHALGDLALNGAGIVSITDTTPAYVPATPGTPGTPPTPPQYGWGATDMGPYPISQDPLLGGRVIGQSAGLNGLDGYQRPLVKQTFDRWGNVLSINDPRSTAWVTNYSYNANNQMVRQVQTDADGNSGVDANGNVSNANAPVTRIYYDAIGRQVAVRDANGNVNGQEWDAGGNLVRELHADGNGVDTGVVRHAYNAFGNKVRTIDAKNYATAFVFDKLDRQVRTTFESVGISQSQRWDQAGRLLSQTNGAGETVRYDYDLRGNLIKTTQPLGQSTRAGYDAFNRKVVEVDGNGALATWKYDYFGQLQGHSDIGGANYAYSYDNARQLVAQSNSRGQNRVYGYDAAGQQTRIQDVAVGQTSSYRYDLSGRRVREVTVKGNVTYQDNHIAYDALGRMRWVSDARAVLTIDYDKVGNRTHIHTHLNDAGVSTLPPDSDRYYQYDAMNRQTLVDSATADGSYLGPDGHRLTYDYNGLRASDKHEGIRIVQQGDGQWVVQAGGETEEVYDYDGMNRLTSTTRDGTAVDSRSYDGASRVIASGVADLDPQYTALHTQHHGGSDPLQVRQSQYDDNGRLVYQSTLAHVSPFVSPTRQSFSGVGYTYDDAGNVLGYVTANADPANPTFVTTTNTLQRAEGYRQLTSVSQSRSATTGAPGAQGGVGYNYDVNGFLTHTGDPGNQSVTQNHFFVNDANGTALYAYYGDPANPTQGQRQLVVNGEVLGRYGWVPDELYAGISFPVPGFTPYTQKASFSFGYQPINGNYPAGTPGTYAVGAGDTLQSIAKGAYGDANLWYLIADANGLGGNAEMRVGQVLTIPAHVSNANNSGTFKPYDPSKIMEGTSPTMMAMPQGQDGGCGAVGQIIMIVVAVVVTIWTAGAASAAFGASSASFGATAGVTAASAATAGTTFASGLTALAGGYGAVGAAAAAVGGAVGSVVSQSVGIGIEAQDSFSWKGVALGALGAGVTAGLGSYLGPISQSVQGMDRFAAYAGRAALSSAVTQGLSVVTGLQSSFSWRSVAASAAGAGVGAAVGGALGMNDPGFEALNFEDQFGKRLVTGLTAGAATAAMRGGRISATQVAIDAFGNALGDSIAGANGQSSRSAGGSDSLDAFLALNDNFSGVDVNGGLPMVSGRNFSQDAQARQAGLDRLGIRQMTPQAPAAVPYVDSDNWDLMGTPRSVGVAGREASRGAWGIAASLVGKGASNAEINQVKNQLLTLNPELANGAESGQRYYVPDANTPENLALARGADRVYATQVQARADAQAHGTANGAQAAISRNENYGNEGRQSMLARADDIALVASVFGKSPAIPAPVAAPAQWSVAEQSSPMARGSTIEQVRAGGLDVRGGPSSFAQGMDFGSLQGQELTPFQRKLGEFSIDIPKMPGNIVVGAAEGGLNLLWGAIPGAPDYVPMLNSLRVPYNSPASEYGEFGLGLATAAMASKTKNQNVEFAGGTQVYVSDLTHVTGRGAVARNRAIEVVIKEDFPDLQLTYTPKYSPFIGHGVAERGSGTQIGKKPFASRASLRDTIVHEELHHRWWERGIYDHHPLGSAKEARFYETVERYIRMRGW</sequence>
<feature type="transmembrane region" description="Helical" evidence="3">
    <location>
        <begin position="5716"/>
        <end position="5738"/>
    </location>
</feature>
<feature type="transmembrane region" description="Helical" evidence="3">
    <location>
        <begin position="5657"/>
        <end position="5678"/>
    </location>
</feature>
<dbReference type="EMBL" id="CP046622">
    <property type="protein sequence ID" value="QGW82262.1"/>
    <property type="molecule type" value="Genomic_DNA"/>
</dbReference>
<dbReference type="Gene3D" id="2.60.40.10">
    <property type="entry name" value="Immunoglobulins"/>
    <property type="match status" value="10"/>
</dbReference>
<name>A0A6I6H5S6_VARPD</name>
<dbReference type="Pfam" id="PF05593">
    <property type="entry name" value="RHS_repeat"/>
    <property type="match status" value="11"/>
</dbReference>